<dbReference type="Pfam" id="PF00764">
    <property type="entry name" value="Arginosuc_synth"/>
    <property type="match status" value="1"/>
</dbReference>
<keyword evidence="6" id="KW-0547">Nucleotide-binding</keyword>
<feature type="domain" description="Arginosuccinate synthase C-terminal" evidence="9">
    <location>
        <begin position="191"/>
        <end position="390"/>
    </location>
</feature>
<dbReference type="UniPathway" id="UPA00068">
    <property type="reaction ID" value="UER00113"/>
</dbReference>
<evidence type="ECO:0000259" key="8">
    <source>
        <dbReference type="Pfam" id="PF00764"/>
    </source>
</evidence>
<evidence type="ECO:0000256" key="6">
    <source>
        <dbReference type="ARBA" id="ARBA00022741"/>
    </source>
</evidence>
<dbReference type="GO" id="GO:0004055">
    <property type="term" value="F:argininosuccinate synthase activity"/>
    <property type="evidence" value="ECO:0007669"/>
    <property type="project" value="UniProtKB-EC"/>
</dbReference>
<dbReference type="InterPro" id="IPR001518">
    <property type="entry name" value="Arginosuc_synth"/>
</dbReference>
<dbReference type="EC" id="6.3.4.5" evidence="2"/>
<dbReference type="Proteomes" id="UP000177324">
    <property type="component" value="Unassembled WGS sequence"/>
</dbReference>
<sequence>MAKMPKQAPDYQKNKKLNKKCLLMYSGGVDTSLCVHLLQKYYGYQVITLTIDVCQDKTWAKLMAKKAKELGAVKAIMVDAKDEYADKYLSQIIKANGWYDDYYPLGTSIARPWQAKIGVEVAKKEQVDAIAHGNKGRGAGAFQFDMVFNFLMPKNMKLVTPIGDWWPSRQEEIDYAYEHQIPVPVPQDNPFSYDDNIMSNAINYGDIDEIDKLVPEAAFKWTAPVEKAPDKPEYITLTFEDGLPLALQVHPRGVLGTHLGGGKPMKLAELIQQLNVLGGKHGVGRIDMVENGLYGNKVKWVYEAPAAQIIIEAHKELEKLILPKQTQYFKHEVVDKQWAKLVYQAMVYSPLAKALMAFIDYLQPYVNGRVTVKLYKGKATIVKRECGGSLIGLEAKNLGLHLGAVEVPYGFEEYSFAKKHPQVLAAHLGAI</sequence>
<organism evidence="10 11">
    <name type="scientific">Candidatus Chisholmbacteria bacterium RIFCSPHIGHO2_01_FULL_48_12</name>
    <dbReference type="NCBI Taxonomy" id="1797589"/>
    <lineage>
        <taxon>Bacteria</taxon>
        <taxon>Candidatus Chisholmiibacteriota</taxon>
    </lineage>
</organism>
<dbReference type="Gene3D" id="3.90.1260.10">
    <property type="entry name" value="Argininosuccinate synthetase, chain A, domain 2"/>
    <property type="match status" value="1"/>
</dbReference>
<evidence type="ECO:0000259" key="9">
    <source>
        <dbReference type="Pfam" id="PF20979"/>
    </source>
</evidence>
<dbReference type="NCBIfam" id="TIGR00032">
    <property type="entry name" value="argG"/>
    <property type="match status" value="1"/>
</dbReference>
<dbReference type="PANTHER" id="PTHR11587:SF2">
    <property type="entry name" value="ARGININOSUCCINATE SYNTHASE"/>
    <property type="match status" value="1"/>
</dbReference>
<protein>
    <recommendedName>
        <fullName evidence="2">argininosuccinate synthase</fullName>
        <ecNumber evidence="2">6.3.4.5</ecNumber>
    </recommendedName>
</protein>
<dbReference type="PANTHER" id="PTHR11587">
    <property type="entry name" value="ARGININOSUCCINATE SYNTHASE"/>
    <property type="match status" value="1"/>
</dbReference>
<evidence type="ECO:0000256" key="5">
    <source>
        <dbReference type="ARBA" id="ARBA00022605"/>
    </source>
</evidence>
<dbReference type="CDD" id="cd01999">
    <property type="entry name" value="ASS"/>
    <property type="match status" value="1"/>
</dbReference>
<dbReference type="Gene3D" id="3.40.50.620">
    <property type="entry name" value="HUPs"/>
    <property type="match status" value="1"/>
</dbReference>
<dbReference type="Pfam" id="PF20979">
    <property type="entry name" value="Arginosuc_syn_C"/>
    <property type="match status" value="1"/>
</dbReference>
<comment type="pathway">
    <text evidence="1">Amino-acid biosynthesis; L-arginine biosynthesis; L-arginine from L-ornithine and carbamoyl phosphate: step 2/3.</text>
</comment>
<evidence type="ECO:0000313" key="10">
    <source>
        <dbReference type="EMBL" id="OGY17422.1"/>
    </source>
</evidence>
<evidence type="ECO:0000256" key="3">
    <source>
        <dbReference type="ARBA" id="ARBA00022571"/>
    </source>
</evidence>
<accession>A0A1G1VPV1</accession>
<dbReference type="GO" id="GO:0005524">
    <property type="term" value="F:ATP binding"/>
    <property type="evidence" value="ECO:0007669"/>
    <property type="project" value="UniProtKB-KW"/>
</dbReference>
<feature type="domain" description="Arginosuccinate synthase-like N-terminal" evidence="8">
    <location>
        <begin position="21"/>
        <end position="182"/>
    </location>
</feature>
<dbReference type="GO" id="GO:0005737">
    <property type="term" value="C:cytoplasm"/>
    <property type="evidence" value="ECO:0007669"/>
    <property type="project" value="TreeGrafter"/>
</dbReference>
<dbReference type="SUPFAM" id="SSF52402">
    <property type="entry name" value="Adenine nucleotide alpha hydrolases-like"/>
    <property type="match status" value="1"/>
</dbReference>
<dbReference type="InterPro" id="IPR048267">
    <property type="entry name" value="Arginosuc_syn_N"/>
</dbReference>
<evidence type="ECO:0000256" key="7">
    <source>
        <dbReference type="ARBA" id="ARBA00022840"/>
    </source>
</evidence>
<dbReference type="NCBIfam" id="NF001770">
    <property type="entry name" value="PRK00509.1"/>
    <property type="match status" value="1"/>
</dbReference>
<evidence type="ECO:0000256" key="1">
    <source>
        <dbReference type="ARBA" id="ARBA00004967"/>
    </source>
</evidence>
<dbReference type="GO" id="GO:0006526">
    <property type="term" value="P:L-arginine biosynthetic process"/>
    <property type="evidence" value="ECO:0007669"/>
    <property type="project" value="UniProtKB-UniPathway"/>
</dbReference>
<keyword evidence="4" id="KW-0436">Ligase</keyword>
<evidence type="ECO:0000256" key="2">
    <source>
        <dbReference type="ARBA" id="ARBA00012286"/>
    </source>
</evidence>
<reference evidence="10 11" key="1">
    <citation type="journal article" date="2016" name="Nat. Commun.">
        <title>Thousands of microbial genomes shed light on interconnected biogeochemical processes in an aquifer system.</title>
        <authorList>
            <person name="Anantharaman K."/>
            <person name="Brown C.T."/>
            <person name="Hug L.A."/>
            <person name="Sharon I."/>
            <person name="Castelle C.J."/>
            <person name="Probst A.J."/>
            <person name="Thomas B.C."/>
            <person name="Singh A."/>
            <person name="Wilkins M.J."/>
            <person name="Karaoz U."/>
            <person name="Brodie E.L."/>
            <person name="Williams K.H."/>
            <person name="Hubbard S.S."/>
            <person name="Banfield J.F."/>
        </authorList>
    </citation>
    <scope>NUCLEOTIDE SEQUENCE [LARGE SCALE GENOMIC DNA]</scope>
</reference>
<comment type="caution">
    <text evidence="10">The sequence shown here is derived from an EMBL/GenBank/DDBJ whole genome shotgun (WGS) entry which is preliminary data.</text>
</comment>
<dbReference type="GO" id="GO:0000053">
    <property type="term" value="P:argininosuccinate metabolic process"/>
    <property type="evidence" value="ECO:0007669"/>
    <property type="project" value="TreeGrafter"/>
</dbReference>
<keyword evidence="7" id="KW-0067">ATP-binding</keyword>
<dbReference type="SUPFAM" id="SSF69864">
    <property type="entry name" value="Argininosuccinate synthetase, C-terminal domain"/>
    <property type="match status" value="1"/>
</dbReference>
<evidence type="ECO:0000256" key="4">
    <source>
        <dbReference type="ARBA" id="ARBA00022598"/>
    </source>
</evidence>
<dbReference type="STRING" id="1797589.A2784_03345"/>
<name>A0A1G1VPV1_9BACT</name>
<proteinExistence type="predicted"/>
<dbReference type="AlphaFoldDB" id="A0A1G1VPV1"/>
<dbReference type="InterPro" id="IPR023434">
    <property type="entry name" value="Arginosuc_synth_type_1_subfam"/>
</dbReference>
<keyword evidence="5" id="KW-0028">Amino-acid biosynthesis</keyword>
<dbReference type="GO" id="GO:0000050">
    <property type="term" value="P:urea cycle"/>
    <property type="evidence" value="ECO:0007669"/>
    <property type="project" value="TreeGrafter"/>
</dbReference>
<dbReference type="EMBL" id="MHCH01000026">
    <property type="protein sequence ID" value="OGY17422.1"/>
    <property type="molecule type" value="Genomic_DNA"/>
</dbReference>
<gene>
    <name evidence="10" type="ORF">A2784_03345</name>
</gene>
<dbReference type="InterPro" id="IPR048268">
    <property type="entry name" value="Arginosuc_syn_C"/>
</dbReference>
<dbReference type="InterPro" id="IPR014729">
    <property type="entry name" value="Rossmann-like_a/b/a_fold"/>
</dbReference>
<keyword evidence="3" id="KW-0055">Arginine biosynthesis</keyword>
<dbReference type="InterPro" id="IPR024074">
    <property type="entry name" value="AS_cat/multimer_dom_body"/>
</dbReference>
<evidence type="ECO:0000313" key="11">
    <source>
        <dbReference type="Proteomes" id="UP000177324"/>
    </source>
</evidence>